<dbReference type="RefSeq" id="WP_014184265.1">
    <property type="nucleotide sequence ID" value="NC_016584.1"/>
</dbReference>
<sequence>MANTQQKTLRLTFATTHGSTFTLTLPAPRADLTAAEAEAAMELIIAKNMFVTTGGELIGKKDIKITDSTTTDLYDPPQY</sequence>
<dbReference type="Pfam" id="PF11148">
    <property type="entry name" value="DUF2922"/>
    <property type="match status" value="1"/>
</dbReference>
<proteinExistence type="predicted"/>
<gene>
    <name evidence="1" type="ordered locus">Desor_1812</name>
</gene>
<keyword evidence="2" id="KW-1185">Reference proteome</keyword>
<accession>G7W8M1</accession>
<dbReference type="STRING" id="768706.Desor_1812"/>
<dbReference type="PATRIC" id="fig|768706.3.peg.1826"/>
<evidence type="ECO:0000313" key="2">
    <source>
        <dbReference type="Proteomes" id="UP000006346"/>
    </source>
</evidence>
<name>G7W8M1_DESOD</name>
<organism evidence="1 2">
    <name type="scientific">Desulfosporosinus orientis (strain ATCC 19365 / DSM 765 / NCIMB 8382 / VKM B-1628 / Singapore I)</name>
    <name type="common">Desulfotomaculum orientis</name>
    <dbReference type="NCBI Taxonomy" id="768706"/>
    <lineage>
        <taxon>Bacteria</taxon>
        <taxon>Bacillati</taxon>
        <taxon>Bacillota</taxon>
        <taxon>Clostridia</taxon>
        <taxon>Eubacteriales</taxon>
        <taxon>Desulfitobacteriaceae</taxon>
        <taxon>Desulfosporosinus</taxon>
    </lineage>
</organism>
<protein>
    <recommendedName>
        <fullName evidence="3">DUF2922 domain-containing protein</fullName>
    </recommendedName>
</protein>
<dbReference type="eggNOG" id="ENOG5032YYH">
    <property type="taxonomic scope" value="Bacteria"/>
</dbReference>
<dbReference type="EMBL" id="CP003108">
    <property type="protein sequence ID" value="AET67448.1"/>
    <property type="molecule type" value="Genomic_DNA"/>
</dbReference>
<dbReference type="InterPro" id="IPR021321">
    <property type="entry name" value="DUF2922"/>
</dbReference>
<evidence type="ECO:0008006" key="3">
    <source>
        <dbReference type="Google" id="ProtNLM"/>
    </source>
</evidence>
<dbReference type="HOGENOM" id="CLU_181401_1_1_9"/>
<dbReference type="Proteomes" id="UP000006346">
    <property type="component" value="Chromosome"/>
</dbReference>
<dbReference type="AlphaFoldDB" id="G7W8M1"/>
<evidence type="ECO:0000313" key="1">
    <source>
        <dbReference type="EMBL" id="AET67448.1"/>
    </source>
</evidence>
<dbReference type="KEGG" id="dor:Desor_1812"/>
<reference evidence="1" key="1">
    <citation type="journal article" date="2012" name="J. Bacteriol.">
        <title>Complete genome sequences of Desulfosporosinus orientis DSM765T, Desulfosporosinus youngiae DSM17734T, Desulfosporosinus meridiei DSM13257T, and Desulfosporosinus acidiphilus DSM22704T.</title>
        <authorList>
            <person name="Pester M."/>
            <person name="Brambilla E."/>
            <person name="Alazard D."/>
            <person name="Rattei T."/>
            <person name="Weinmaier T."/>
            <person name="Han J."/>
            <person name="Lucas S."/>
            <person name="Lapidus A."/>
            <person name="Cheng J.F."/>
            <person name="Goodwin L."/>
            <person name="Pitluck S."/>
            <person name="Peters L."/>
            <person name="Ovchinnikova G."/>
            <person name="Teshima H."/>
            <person name="Detter J.C."/>
            <person name="Han C.S."/>
            <person name="Tapia R."/>
            <person name="Land M.L."/>
            <person name="Hauser L."/>
            <person name="Kyrpides N.C."/>
            <person name="Ivanova N.N."/>
            <person name="Pagani I."/>
            <person name="Huntmann M."/>
            <person name="Wei C.L."/>
            <person name="Davenport K.W."/>
            <person name="Daligault H."/>
            <person name="Chain P.S."/>
            <person name="Chen A."/>
            <person name="Mavromatis K."/>
            <person name="Markowitz V."/>
            <person name="Szeto E."/>
            <person name="Mikhailova N."/>
            <person name="Pati A."/>
            <person name="Wagner M."/>
            <person name="Woyke T."/>
            <person name="Ollivier B."/>
            <person name="Klenk H.P."/>
            <person name="Spring S."/>
            <person name="Loy A."/>
        </authorList>
    </citation>
    <scope>NUCLEOTIDE SEQUENCE [LARGE SCALE GENOMIC DNA]</scope>
    <source>
        <strain evidence="1">DSM 765</strain>
    </source>
</reference>